<dbReference type="OrthoDB" id="337660at2759"/>
<keyword evidence="4" id="KW-1185">Reference proteome</keyword>
<evidence type="ECO:0000256" key="2">
    <source>
        <dbReference type="SAM" id="MobiDB-lite"/>
    </source>
</evidence>
<evidence type="ECO:0000313" key="3">
    <source>
        <dbReference type="EMBL" id="CAG9980607.1"/>
    </source>
</evidence>
<dbReference type="InterPro" id="IPR043129">
    <property type="entry name" value="ATPase_NBD"/>
</dbReference>
<evidence type="ECO:0008006" key="5">
    <source>
        <dbReference type="Google" id="ProtNLM"/>
    </source>
</evidence>
<protein>
    <recommendedName>
        <fullName evidence="5">Actin-related protein 10</fullName>
    </recommendedName>
</protein>
<dbReference type="Pfam" id="PF00022">
    <property type="entry name" value="Actin"/>
    <property type="match status" value="1"/>
</dbReference>
<feature type="region of interest" description="Disordered" evidence="2">
    <location>
        <begin position="281"/>
        <end position="315"/>
    </location>
</feature>
<evidence type="ECO:0000256" key="1">
    <source>
        <dbReference type="RuleBase" id="RU000487"/>
    </source>
</evidence>
<dbReference type="AlphaFoldDB" id="A0A9N9XZ98"/>
<proteinExistence type="inferred from homology"/>
<feature type="region of interest" description="Disordered" evidence="2">
    <location>
        <begin position="1"/>
        <end position="44"/>
    </location>
</feature>
<feature type="compositionally biased region" description="Acidic residues" evidence="2">
    <location>
        <begin position="288"/>
        <end position="299"/>
    </location>
</feature>
<comment type="similarity">
    <text evidence="1">Belongs to the actin family.</text>
</comment>
<dbReference type="SMART" id="SM00268">
    <property type="entry name" value="ACTIN"/>
    <property type="match status" value="1"/>
</dbReference>
<name>A0A9N9XZ98_9HYPO</name>
<accession>A0A9N9XZ98</accession>
<dbReference type="Gene3D" id="3.90.640.10">
    <property type="entry name" value="Actin, Chain A, domain 4"/>
    <property type="match status" value="1"/>
</dbReference>
<dbReference type="EMBL" id="CABFNO020001317">
    <property type="protein sequence ID" value="CAG9980607.1"/>
    <property type="molecule type" value="Genomic_DNA"/>
</dbReference>
<sequence>MASGAGPTTLPHRSVANIRSGPSQGPPGPSSPHTPPRNIASVYGSPSTVRADDEIIVVEIGSRFIRAGFAGDSLPKATVQCGPEQQRRAGDFRAWQTLARKPGQAWAAEHEIWRYDLREVDIGLVRDKLDRLLRDAFTKHLLLDSRPRRTALVLDSDLPVPLVSAVLDTVFDRFQTPMVSLLSSATMSTVAAGTRSALIINMGWSETVITSVYEYREVKTTRTIRGGRHLLDELYSKLLLPLVTDEPQQDNADRVISFEEAEDIMCRLMWCRPSASRLSQRDSAQLETVEEQDESDEETPTNATPSTGTTQVPFYSTVPPRTVDVAFESLGNVCDDAFLDPSAPAASFDDHELPVHLLVYQHLLQLPIDVRAICMSRIIFTGGCSAILGLKERIVDEVSSMIDRRGWEPVSGKGAEKRNQKLQARGAKDSPPGETSPPSDLASRVEFILNPAINPANAEPEYDSVEAKIERYRYHSQPVQGKLRALHSLGPWAGASLMCQLKISAMATIDRELWQQQGSLGASKPNEVDFKAQQRQSMGAGGLIRGSGGHHMNWTLGAWGAV</sequence>
<feature type="compositionally biased region" description="Low complexity" evidence="2">
    <location>
        <begin position="300"/>
        <end position="310"/>
    </location>
</feature>
<reference evidence="3" key="1">
    <citation type="submission" date="2021-10" db="EMBL/GenBank/DDBJ databases">
        <authorList>
            <person name="Piombo E."/>
        </authorList>
    </citation>
    <scope>NUCLEOTIDE SEQUENCE</scope>
</reference>
<feature type="region of interest" description="Disordered" evidence="2">
    <location>
        <begin position="407"/>
        <end position="441"/>
    </location>
</feature>
<dbReference type="SUPFAM" id="SSF53067">
    <property type="entry name" value="Actin-like ATPase domain"/>
    <property type="match status" value="2"/>
</dbReference>
<dbReference type="InterPro" id="IPR004000">
    <property type="entry name" value="Actin"/>
</dbReference>
<comment type="caution">
    <text evidence="3">The sequence shown here is derived from an EMBL/GenBank/DDBJ whole genome shotgun (WGS) entry which is preliminary data.</text>
</comment>
<feature type="compositionally biased region" description="Pro residues" evidence="2">
    <location>
        <begin position="24"/>
        <end position="35"/>
    </location>
</feature>
<gene>
    <name evidence="3" type="ORF">CBYS24578_00007544</name>
</gene>
<dbReference type="PANTHER" id="PTHR11937">
    <property type="entry name" value="ACTIN"/>
    <property type="match status" value="1"/>
</dbReference>
<evidence type="ECO:0000313" key="4">
    <source>
        <dbReference type="Proteomes" id="UP000754883"/>
    </source>
</evidence>
<dbReference type="Gene3D" id="3.30.420.40">
    <property type="match status" value="2"/>
</dbReference>
<dbReference type="Proteomes" id="UP000754883">
    <property type="component" value="Unassembled WGS sequence"/>
</dbReference>
<organism evidence="3 4">
    <name type="scientific">Clonostachys byssicola</name>
    <dbReference type="NCBI Taxonomy" id="160290"/>
    <lineage>
        <taxon>Eukaryota</taxon>
        <taxon>Fungi</taxon>
        <taxon>Dikarya</taxon>
        <taxon>Ascomycota</taxon>
        <taxon>Pezizomycotina</taxon>
        <taxon>Sordariomycetes</taxon>
        <taxon>Hypocreomycetidae</taxon>
        <taxon>Hypocreales</taxon>
        <taxon>Bionectriaceae</taxon>
        <taxon>Clonostachys</taxon>
    </lineage>
</organism>